<sequence>MGDIDWDSFITLPDIFNNINLLSPFDYEDDDSIVNNINLCQSSCNHNDIVNTNLFLTFTKYYDYDNQFSKDSDNLSLFEDDDNSSIFEDTDNPSPLFKDGSNSLYDDNFITNSSLLTKNDNNLSTSYQYNLSVGNYFDDWPSVNRFIYNYCLEQDFEYQVFRNDKDLNDPSIIHCKSFRCLSTGTYESRKGITKTDCEWHCNFTFPKTAHKVKCTTLKNIHNHKINPAQICDIIARYQHFNKEMMQDIKFFSDYIYNAIYKLHKNINDRLDSVSFLDTLFEKMSQDLSRKHFLDIVLNDNMCKTNKFSMYLSIFMVKDNHEKFWNVANTLTFPKCEHYMSKKLYTNRFSWAKAYIPFKFNTSIQSTQSIESFNNIIKKSLNNASSLCEVKKVIDKRYEQEIRYCKLTDIKAQYKSIGLPHISSQFFQ</sequence>
<accession>A0ABN7X123</accession>
<protein>
    <submittedName>
        <fullName evidence="1">25575_t:CDS:1</fullName>
    </submittedName>
</protein>
<dbReference type="PANTHER" id="PTHR47718:SF7">
    <property type="entry name" value="PROTEIN FAR1-RELATED SEQUENCE"/>
    <property type="match status" value="1"/>
</dbReference>
<feature type="non-terminal residue" evidence="1">
    <location>
        <position position="427"/>
    </location>
</feature>
<gene>
    <name evidence="1" type="ORF">GMARGA_LOCUS37659</name>
</gene>
<dbReference type="PANTHER" id="PTHR47718">
    <property type="entry name" value="OS01G0519700 PROTEIN"/>
    <property type="match status" value="1"/>
</dbReference>
<proteinExistence type="predicted"/>
<dbReference type="Proteomes" id="UP000789901">
    <property type="component" value="Unassembled WGS sequence"/>
</dbReference>
<evidence type="ECO:0000313" key="1">
    <source>
        <dbReference type="EMBL" id="CAG8845476.1"/>
    </source>
</evidence>
<keyword evidence="2" id="KW-1185">Reference proteome</keyword>
<evidence type="ECO:0000313" key="2">
    <source>
        <dbReference type="Proteomes" id="UP000789901"/>
    </source>
</evidence>
<comment type="caution">
    <text evidence="1">The sequence shown here is derived from an EMBL/GenBank/DDBJ whole genome shotgun (WGS) entry which is preliminary data.</text>
</comment>
<dbReference type="EMBL" id="CAJVQB010079692">
    <property type="protein sequence ID" value="CAG8845476.1"/>
    <property type="molecule type" value="Genomic_DNA"/>
</dbReference>
<organism evidence="1 2">
    <name type="scientific">Gigaspora margarita</name>
    <dbReference type="NCBI Taxonomy" id="4874"/>
    <lineage>
        <taxon>Eukaryota</taxon>
        <taxon>Fungi</taxon>
        <taxon>Fungi incertae sedis</taxon>
        <taxon>Mucoromycota</taxon>
        <taxon>Glomeromycotina</taxon>
        <taxon>Glomeromycetes</taxon>
        <taxon>Diversisporales</taxon>
        <taxon>Gigasporaceae</taxon>
        <taxon>Gigaspora</taxon>
    </lineage>
</organism>
<reference evidence="1 2" key="1">
    <citation type="submission" date="2021-06" db="EMBL/GenBank/DDBJ databases">
        <authorList>
            <person name="Kallberg Y."/>
            <person name="Tangrot J."/>
            <person name="Rosling A."/>
        </authorList>
    </citation>
    <scope>NUCLEOTIDE SEQUENCE [LARGE SCALE GENOMIC DNA]</scope>
    <source>
        <strain evidence="1 2">120-4 pot B 10/14</strain>
    </source>
</reference>
<name>A0ABN7X123_GIGMA</name>